<comment type="caution">
    <text evidence="1">The sequence shown here is derived from an EMBL/GenBank/DDBJ whole genome shotgun (WGS) entry which is preliminary data.</text>
</comment>
<reference evidence="1" key="1">
    <citation type="submission" date="2020-03" db="EMBL/GenBank/DDBJ databases">
        <title>Castanea mollissima Vanexum genome sequencing.</title>
        <authorList>
            <person name="Staton M."/>
        </authorList>
    </citation>
    <scope>NUCLEOTIDE SEQUENCE</scope>
    <source>
        <tissue evidence="1">Leaf</tissue>
    </source>
</reference>
<name>A0A8J4VIQ7_9ROSI</name>
<dbReference type="EMBL" id="JRKL02002736">
    <property type="protein sequence ID" value="KAF3957760.1"/>
    <property type="molecule type" value="Genomic_DNA"/>
</dbReference>
<dbReference type="OrthoDB" id="10426258at2759"/>
<evidence type="ECO:0000313" key="2">
    <source>
        <dbReference type="Proteomes" id="UP000737018"/>
    </source>
</evidence>
<sequence length="93" mass="10500">MRAANIVKPALTFSRHPTTVIPPTAHQLKGMMIMPIIHSHRQVKPSRARGCGFLQREVKYVEEVNGGHCNGMIWESSRLWPEVHVLFKGANDT</sequence>
<proteinExistence type="predicted"/>
<organism evidence="1 2">
    <name type="scientific">Castanea mollissima</name>
    <name type="common">Chinese chestnut</name>
    <dbReference type="NCBI Taxonomy" id="60419"/>
    <lineage>
        <taxon>Eukaryota</taxon>
        <taxon>Viridiplantae</taxon>
        <taxon>Streptophyta</taxon>
        <taxon>Embryophyta</taxon>
        <taxon>Tracheophyta</taxon>
        <taxon>Spermatophyta</taxon>
        <taxon>Magnoliopsida</taxon>
        <taxon>eudicotyledons</taxon>
        <taxon>Gunneridae</taxon>
        <taxon>Pentapetalae</taxon>
        <taxon>rosids</taxon>
        <taxon>fabids</taxon>
        <taxon>Fagales</taxon>
        <taxon>Fagaceae</taxon>
        <taxon>Castanea</taxon>
    </lineage>
</organism>
<keyword evidence="2" id="KW-1185">Reference proteome</keyword>
<accession>A0A8J4VIQ7</accession>
<protein>
    <submittedName>
        <fullName evidence="1">Uncharacterized protein</fullName>
    </submittedName>
</protein>
<dbReference type="Proteomes" id="UP000737018">
    <property type="component" value="Unassembled WGS sequence"/>
</dbReference>
<evidence type="ECO:0000313" key="1">
    <source>
        <dbReference type="EMBL" id="KAF3957760.1"/>
    </source>
</evidence>
<gene>
    <name evidence="1" type="ORF">CMV_017258</name>
</gene>
<dbReference type="AlphaFoldDB" id="A0A8J4VIQ7"/>